<protein>
    <recommendedName>
        <fullName evidence="1">Protein phosphatase</fullName>
        <ecNumber evidence="1">3.1.3.16</ecNumber>
    </recommendedName>
</protein>
<keyword evidence="1" id="KW-0378">Hydrolase</keyword>
<reference evidence="3 4" key="1">
    <citation type="journal article" date="2017" name="Genome Biol.">
        <title>New reference genome sequences of hot pepper reveal the massive evolution of plant disease-resistance genes by retroduplication.</title>
        <authorList>
            <person name="Kim S."/>
            <person name="Park J."/>
            <person name="Yeom S.I."/>
            <person name="Kim Y.M."/>
            <person name="Seo E."/>
            <person name="Kim K.T."/>
            <person name="Kim M.S."/>
            <person name="Lee J.M."/>
            <person name="Cheong K."/>
            <person name="Shin H.S."/>
            <person name="Kim S.B."/>
            <person name="Han K."/>
            <person name="Lee J."/>
            <person name="Park M."/>
            <person name="Lee H.A."/>
            <person name="Lee H.Y."/>
            <person name="Lee Y."/>
            <person name="Oh S."/>
            <person name="Lee J.H."/>
            <person name="Choi E."/>
            <person name="Choi E."/>
            <person name="Lee S.E."/>
            <person name="Jeon J."/>
            <person name="Kim H."/>
            <person name="Choi G."/>
            <person name="Song H."/>
            <person name="Lee J."/>
            <person name="Lee S.C."/>
            <person name="Kwon J.K."/>
            <person name="Lee H.Y."/>
            <person name="Koo N."/>
            <person name="Hong Y."/>
            <person name="Kim R.W."/>
            <person name="Kang W.H."/>
            <person name="Huh J.H."/>
            <person name="Kang B.C."/>
            <person name="Yang T.J."/>
            <person name="Lee Y.H."/>
            <person name="Bennetzen J.L."/>
            <person name="Choi D."/>
        </authorList>
    </citation>
    <scope>NUCLEOTIDE SEQUENCE [LARGE SCALE GENOMIC DNA]</scope>
    <source>
        <strain evidence="4">cv. PBC81</strain>
    </source>
</reference>
<comment type="cofactor">
    <cofactor evidence="1">
        <name>Mn(2+)</name>
        <dbReference type="ChEBI" id="CHEBI:29035"/>
    </cofactor>
</comment>
<dbReference type="Gene3D" id="3.60.40.10">
    <property type="entry name" value="PPM-type phosphatase domain"/>
    <property type="match status" value="1"/>
</dbReference>
<organism evidence="3 4">
    <name type="scientific">Capsicum baccatum</name>
    <name type="common">Peruvian pepper</name>
    <dbReference type="NCBI Taxonomy" id="33114"/>
    <lineage>
        <taxon>Eukaryota</taxon>
        <taxon>Viridiplantae</taxon>
        <taxon>Streptophyta</taxon>
        <taxon>Embryophyta</taxon>
        <taxon>Tracheophyta</taxon>
        <taxon>Spermatophyta</taxon>
        <taxon>Magnoliopsida</taxon>
        <taxon>eudicotyledons</taxon>
        <taxon>Gunneridae</taxon>
        <taxon>Pentapetalae</taxon>
        <taxon>asterids</taxon>
        <taxon>lamiids</taxon>
        <taxon>Solanales</taxon>
        <taxon>Solanaceae</taxon>
        <taxon>Solanoideae</taxon>
        <taxon>Capsiceae</taxon>
        <taxon>Capsicum</taxon>
    </lineage>
</organism>
<keyword evidence="1" id="KW-0464">Manganese</keyword>
<evidence type="ECO:0000313" key="4">
    <source>
        <dbReference type="Proteomes" id="UP000224567"/>
    </source>
</evidence>
<comment type="caution">
    <text evidence="3">The sequence shown here is derived from an EMBL/GenBank/DDBJ whole genome shotgun (WGS) entry which is preliminary data.</text>
</comment>
<evidence type="ECO:0000313" key="3">
    <source>
        <dbReference type="EMBL" id="PHT36562.1"/>
    </source>
</evidence>
<gene>
    <name evidence="3" type="ORF">CQW23_24262</name>
</gene>
<dbReference type="OrthoDB" id="60843at2759"/>
<comment type="catalytic activity">
    <reaction evidence="1">
        <text>O-phospho-L-seryl-[protein] + H2O = L-seryl-[protein] + phosphate</text>
        <dbReference type="Rhea" id="RHEA:20629"/>
        <dbReference type="Rhea" id="RHEA-COMP:9863"/>
        <dbReference type="Rhea" id="RHEA-COMP:11604"/>
        <dbReference type="ChEBI" id="CHEBI:15377"/>
        <dbReference type="ChEBI" id="CHEBI:29999"/>
        <dbReference type="ChEBI" id="CHEBI:43474"/>
        <dbReference type="ChEBI" id="CHEBI:83421"/>
        <dbReference type="EC" id="3.1.3.16"/>
    </reaction>
</comment>
<dbReference type="InterPro" id="IPR001932">
    <property type="entry name" value="PPM-type_phosphatase-like_dom"/>
</dbReference>
<accession>A0A2G2VUC8</accession>
<name>A0A2G2VUC8_CAPBA</name>
<dbReference type="Proteomes" id="UP000224567">
    <property type="component" value="Unassembled WGS sequence"/>
</dbReference>
<dbReference type="InterPro" id="IPR036457">
    <property type="entry name" value="PPM-type-like_dom_sf"/>
</dbReference>
<dbReference type="SUPFAM" id="SSF81606">
    <property type="entry name" value="PP2C-like"/>
    <property type="match status" value="1"/>
</dbReference>
<dbReference type="EMBL" id="MLFT02000010">
    <property type="protein sequence ID" value="PHT36562.1"/>
    <property type="molecule type" value="Genomic_DNA"/>
</dbReference>
<dbReference type="Pfam" id="PF00481">
    <property type="entry name" value="PP2C"/>
    <property type="match status" value="1"/>
</dbReference>
<dbReference type="InterPro" id="IPR039123">
    <property type="entry name" value="PPTC7"/>
</dbReference>
<dbReference type="GO" id="GO:0046872">
    <property type="term" value="F:metal ion binding"/>
    <property type="evidence" value="ECO:0007669"/>
    <property type="project" value="UniProtKB-UniRule"/>
</dbReference>
<keyword evidence="1" id="KW-0479">Metal-binding</keyword>
<evidence type="ECO:0000259" key="2">
    <source>
        <dbReference type="Pfam" id="PF00481"/>
    </source>
</evidence>
<dbReference type="AlphaFoldDB" id="A0A2G2VUC8"/>
<dbReference type="PANTHER" id="PTHR12320">
    <property type="entry name" value="PROTEIN PHOSPHATASE 2C"/>
    <property type="match status" value="1"/>
</dbReference>
<comment type="cofactor">
    <cofactor evidence="1">
        <name>Mg(2+)</name>
        <dbReference type="ChEBI" id="CHEBI:18420"/>
    </cofactor>
</comment>
<keyword evidence="1" id="KW-0904">Protein phosphatase</keyword>
<dbReference type="EC" id="3.1.3.16" evidence="1"/>
<dbReference type="GO" id="GO:0004722">
    <property type="term" value="F:protein serine/threonine phosphatase activity"/>
    <property type="evidence" value="ECO:0007669"/>
    <property type="project" value="UniProtKB-EC"/>
</dbReference>
<proteinExistence type="inferred from homology"/>
<comment type="catalytic activity">
    <reaction evidence="1">
        <text>O-phospho-L-threonyl-[protein] + H2O = L-threonyl-[protein] + phosphate</text>
        <dbReference type="Rhea" id="RHEA:47004"/>
        <dbReference type="Rhea" id="RHEA-COMP:11060"/>
        <dbReference type="Rhea" id="RHEA-COMP:11605"/>
        <dbReference type="ChEBI" id="CHEBI:15377"/>
        <dbReference type="ChEBI" id="CHEBI:30013"/>
        <dbReference type="ChEBI" id="CHEBI:43474"/>
        <dbReference type="ChEBI" id="CHEBI:61977"/>
        <dbReference type="EC" id="3.1.3.16"/>
    </reaction>
</comment>
<reference evidence="4" key="2">
    <citation type="journal article" date="2017" name="J. Anim. Genet.">
        <title>Multiple reference genome sequences of hot pepper reveal the massive evolution of plant disease resistance genes by retroduplication.</title>
        <authorList>
            <person name="Kim S."/>
            <person name="Park J."/>
            <person name="Yeom S.-I."/>
            <person name="Kim Y.-M."/>
            <person name="Seo E."/>
            <person name="Kim K.-T."/>
            <person name="Kim M.-S."/>
            <person name="Lee J.M."/>
            <person name="Cheong K."/>
            <person name="Shin H.-S."/>
            <person name="Kim S.-B."/>
            <person name="Han K."/>
            <person name="Lee J."/>
            <person name="Park M."/>
            <person name="Lee H.-A."/>
            <person name="Lee H.-Y."/>
            <person name="Lee Y."/>
            <person name="Oh S."/>
            <person name="Lee J.H."/>
            <person name="Choi E."/>
            <person name="Choi E."/>
            <person name="Lee S.E."/>
            <person name="Jeon J."/>
            <person name="Kim H."/>
            <person name="Choi G."/>
            <person name="Song H."/>
            <person name="Lee J."/>
            <person name="Lee S.-C."/>
            <person name="Kwon J.-K."/>
            <person name="Lee H.-Y."/>
            <person name="Koo N."/>
            <person name="Hong Y."/>
            <person name="Kim R.W."/>
            <person name="Kang W.-H."/>
            <person name="Huh J.H."/>
            <person name="Kang B.-C."/>
            <person name="Yang T.-J."/>
            <person name="Lee Y.-H."/>
            <person name="Bennetzen J.L."/>
            <person name="Choi D."/>
        </authorList>
    </citation>
    <scope>NUCLEOTIDE SEQUENCE [LARGE SCALE GENOMIC DNA]</scope>
    <source>
        <strain evidence="4">cv. PBC81</strain>
    </source>
</reference>
<feature type="domain" description="PPM-type phosphatase" evidence="2">
    <location>
        <begin position="18"/>
        <end position="77"/>
    </location>
</feature>
<dbReference type="PANTHER" id="PTHR12320:SF14">
    <property type="entry name" value="PROTEIN PHOSPHATASE"/>
    <property type="match status" value="1"/>
</dbReference>
<dbReference type="STRING" id="33114.A0A2G2VUC8"/>
<sequence length="157" mass="17636">MQQRGFNSPYQLGNCKDNPRIAKEMELNVEKDDILIVGTDGMLDYVNESEIEEIVPRGIDKKLKAEELASQIVNIALCNSFDRFADTPFARAVEREYLRYSSDFEWDSTSVSASAYGPPKFSRAISEDACEFLTDCQDKLHNLGSLASQGVAYTTYP</sequence>
<keyword evidence="1" id="KW-0460">Magnesium</keyword>
<keyword evidence="4" id="KW-1185">Reference proteome</keyword>
<comment type="similarity">
    <text evidence="1">Belongs to the PP2C family.</text>
</comment>
<evidence type="ECO:0000256" key="1">
    <source>
        <dbReference type="RuleBase" id="RU366020"/>
    </source>
</evidence>